<accession>G4ZG23</accession>
<reference evidence="3 4" key="1">
    <citation type="journal article" date="2006" name="Science">
        <title>Phytophthora genome sequences uncover evolutionary origins and mechanisms of pathogenesis.</title>
        <authorList>
            <person name="Tyler B.M."/>
            <person name="Tripathy S."/>
            <person name="Zhang X."/>
            <person name="Dehal P."/>
            <person name="Jiang R.H."/>
            <person name="Aerts A."/>
            <person name="Arredondo F.D."/>
            <person name="Baxter L."/>
            <person name="Bensasson D."/>
            <person name="Beynon J.L."/>
            <person name="Chapman J."/>
            <person name="Damasceno C.M."/>
            <person name="Dorrance A.E."/>
            <person name="Dou D."/>
            <person name="Dickerman A.W."/>
            <person name="Dubchak I.L."/>
            <person name="Garbelotto M."/>
            <person name="Gijzen M."/>
            <person name="Gordon S.G."/>
            <person name="Govers F."/>
            <person name="Grunwald N.J."/>
            <person name="Huang W."/>
            <person name="Ivors K.L."/>
            <person name="Jones R.W."/>
            <person name="Kamoun S."/>
            <person name="Krampis K."/>
            <person name="Lamour K.H."/>
            <person name="Lee M.K."/>
            <person name="McDonald W.H."/>
            <person name="Medina M."/>
            <person name="Meijer H.J."/>
            <person name="Nordberg E.K."/>
            <person name="Maclean D.J."/>
            <person name="Ospina-Giraldo M.D."/>
            <person name="Morris P.F."/>
            <person name="Phuntumart V."/>
            <person name="Putnam N.H."/>
            <person name="Rash S."/>
            <person name="Rose J.K."/>
            <person name="Sakihama Y."/>
            <person name="Salamov A.A."/>
            <person name="Savidor A."/>
            <person name="Scheuring C.F."/>
            <person name="Smith B.M."/>
            <person name="Sobral B.W."/>
            <person name="Terry A."/>
            <person name="Torto-Alalibo T.A."/>
            <person name="Win J."/>
            <person name="Xu Z."/>
            <person name="Zhang H."/>
            <person name="Grigoriev I.V."/>
            <person name="Rokhsar D.S."/>
            <person name="Boore J.L."/>
        </authorList>
    </citation>
    <scope>NUCLEOTIDE SEQUENCE [LARGE SCALE GENOMIC DNA]</scope>
    <source>
        <strain evidence="3 4">P6497</strain>
    </source>
</reference>
<dbReference type="InterPro" id="IPR029071">
    <property type="entry name" value="Ubiquitin-like_domsf"/>
</dbReference>
<keyword evidence="4" id="KW-1185">Reference proteome</keyword>
<evidence type="ECO:0000313" key="3">
    <source>
        <dbReference type="EMBL" id="EGZ17507.1"/>
    </source>
</evidence>
<dbReference type="OMA" id="HASYCKR"/>
<dbReference type="EMBL" id="JH159154">
    <property type="protein sequence ID" value="EGZ17507.1"/>
    <property type="molecule type" value="Genomic_DNA"/>
</dbReference>
<dbReference type="Proteomes" id="UP000002640">
    <property type="component" value="Unassembled WGS sequence"/>
</dbReference>
<dbReference type="KEGG" id="psoj:PHYSODRAFT_503229"/>
<proteinExistence type="predicted"/>
<dbReference type="RefSeq" id="XP_009526565.1">
    <property type="nucleotide sequence ID" value="XM_009528270.1"/>
</dbReference>
<evidence type="ECO:0000259" key="2">
    <source>
        <dbReference type="Pfam" id="PF11976"/>
    </source>
</evidence>
<dbReference type="AlphaFoldDB" id="G4ZG23"/>
<dbReference type="InParanoid" id="G4ZG23"/>
<gene>
    <name evidence="3" type="ORF">PHYSODRAFT_503229</name>
</gene>
<dbReference type="Gene3D" id="3.10.20.90">
    <property type="entry name" value="Phosphatidylinositol 3-kinase Catalytic Subunit, Chain A, domain 1"/>
    <property type="match status" value="2"/>
</dbReference>
<name>G4ZG23_PHYSP</name>
<dbReference type="SUPFAM" id="SSF54236">
    <property type="entry name" value="Ubiquitin-like"/>
    <property type="match status" value="2"/>
</dbReference>
<feature type="domain" description="Rad60/SUMO-like" evidence="2">
    <location>
        <begin position="214"/>
        <end position="270"/>
    </location>
</feature>
<dbReference type="Pfam" id="PF11976">
    <property type="entry name" value="Rad60-SLD"/>
    <property type="match status" value="2"/>
</dbReference>
<evidence type="ECO:0000256" key="1">
    <source>
        <dbReference type="SAM" id="MobiDB-lite"/>
    </source>
</evidence>
<feature type="region of interest" description="Disordered" evidence="1">
    <location>
        <begin position="80"/>
        <end position="113"/>
    </location>
</feature>
<dbReference type="PANTHER" id="PTHR10562">
    <property type="entry name" value="SMALL UBIQUITIN-RELATED MODIFIER"/>
    <property type="match status" value="1"/>
</dbReference>
<dbReference type="GeneID" id="20658201"/>
<organism evidence="3 4">
    <name type="scientific">Phytophthora sojae (strain P6497)</name>
    <name type="common">Soybean stem and root rot agent</name>
    <name type="synonym">Phytophthora megasperma f. sp. glycines</name>
    <dbReference type="NCBI Taxonomy" id="1094619"/>
    <lineage>
        <taxon>Eukaryota</taxon>
        <taxon>Sar</taxon>
        <taxon>Stramenopiles</taxon>
        <taxon>Oomycota</taxon>
        <taxon>Peronosporomycetes</taxon>
        <taxon>Peronosporales</taxon>
        <taxon>Peronosporaceae</taxon>
        <taxon>Phytophthora</taxon>
    </lineage>
</organism>
<dbReference type="InterPro" id="IPR022617">
    <property type="entry name" value="Rad60/SUMO-like_dom"/>
</dbReference>
<dbReference type="SMR" id="G4ZG23"/>
<sequence>MEAVGIDCYCCCCFAARAIDLDSDEDDDDLYTPSEREAERLRKLKMEKEIRKKLENDQVLNQTRAILNKVSTTKNNLDVISLDSDSDDEDGTESPSEVEVVARPPPQPVVDKGPRITLHIRSNGGVVDEVGIHKKETFDQLYASFCELQGLPREAVQMALDGEPLPLTGTPESEDLDSGDIIEAKVDFSQQCEAKKKTYLRLRLVIFGKRSEIFKIDSTATVEKLHASYCKRHGISNPGDVIMSVQDQELRLDERLAFYGLIDLDEISVKVSSVVASPAAKPRTIDVQLRFAEGGPQTHQIVPVR</sequence>
<evidence type="ECO:0000313" key="4">
    <source>
        <dbReference type="Proteomes" id="UP000002640"/>
    </source>
</evidence>
<feature type="domain" description="Rad60/SUMO-like" evidence="2">
    <location>
        <begin position="117"/>
        <end position="185"/>
    </location>
</feature>
<protein>
    <recommendedName>
        <fullName evidence="2">Rad60/SUMO-like domain-containing protein</fullName>
    </recommendedName>
</protein>
<dbReference type="CDD" id="cd01763">
    <property type="entry name" value="Ubl_SUMO_like"/>
    <property type="match status" value="1"/>
</dbReference>